<feature type="chain" id="PRO_5045029183" evidence="1">
    <location>
        <begin position="18"/>
        <end position="287"/>
    </location>
</feature>
<dbReference type="EMBL" id="CAXAMN010004446">
    <property type="protein sequence ID" value="CAK9009335.1"/>
    <property type="molecule type" value="Genomic_DNA"/>
</dbReference>
<dbReference type="EMBL" id="CAXAMN010005557">
    <property type="protein sequence ID" value="CAK9014373.1"/>
    <property type="molecule type" value="Genomic_DNA"/>
</dbReference>
<keyword evidence="4" id="KW-1185">Reference proteome</keyword>
<feature type="signal peptide" evidence="1">
    <location>
        <begin position="1"/>
        <end position="17"/>
    </location>
</feature>
<evidence type="ECO:0000313" key="4">
    <source>
        <dbReference type="Proteomes" id="UP001642484"/>
    </source>
</evidence>
<evidence type="ECO:0000256" key="1">
    <source>
        <dbReference type="SAM" id="SignalP"/>
    </source>
</evidence>
<gene>
    <name evidence="3" type="ORF">CCMP2556_LOCUS11657</name>
    <name evidence="2" type="ORF">CCMP2556_LOCUS9619</name>
</gene>
<keyword evidence="1" id="KW-0732">Signal</keyword>
<organism evidence="3 4">
    <name type="scientific">Durusdinium trenchii</name>
    <dbReference type="NCBI Taxonomy" id="1381693"/>
    <lineage>
        <taxon>Eukaryota</taxon>
        <taxon>Sar</taxon>
        <taxon>Alveolata</taxon>
        <taxon>Dinophyceae</taxon>
        <taxon>Suessiales</taxon>
        <taxon>Symbiodiniaceae</taxon>
        <taxon>Durusdinium</taxon>
    </lineage>
</organism>
<protein>
    <submittedName>
        <fullName evidence="3">Uncharacterized protein</fullName>
    </submittedName>
</protein>
<evidence type="ECO:0000313" key="3">
    <source>
        <dbReference type="EMBL" id="CAK9014373.1"/>
    </source>
</evidence>
<reference evidence="3 4" key="1">
    <citation type="submission" date="2024-02" db="EMBL/GenBank/DDBJ databases">
        <authorList>
            <person name="Chen Y."/>
            <person name="Shah S."/>
            <person name="Dougan E. K."/>
            <person name="Thang M."/>
            <person name="Chan C."/>
        </authorList>
    </citation>
    <scope>NUCLEOTIDE SEQUENCE [LARGE SCALE GENOMIC DNA]</scope>
</reference>
<name>A0ABP0JJK7_9DINO</name>
<evidence type="ECO:0000313" key="2">
    <source>
        <dbReference type="EMBL" id="CAK9009335.1"/>
    </source>
</evidence>
<dbReference type="Proteomes" id="UP001642484">
    <property type="component" value="Unassembled WGS sequence"/>
</dbReference>
<proteinExistence type="predicted"/>
<accession>A0ABP0JJK7</accession>
<comment type="caution">
    <text evidence="3">The sequence shown here is derived from an EMBL/GenBank/DDBJ whole genome shotgun (WGS) entry which is preliminary data.</text>
</comment>
<sequence>MKLFLAVLSLAAAEISQEQCRTGVLRKNRAPEQQAWCCALYGLCNTTTVGRRLLGAQAVIQVGADIYDCNEGLDNVRLYWDVEKQAHCCAELGMGCPLHAFDCESGYMNWVHGWSPGKKIWCCQNTNRGCPPTTMTMTATATTTETSTFPGCMMHCTLDNVKVTCEERIHFASVHTFLGEVSPCQMAHDLVLRECGGVCDHCPIRVACLGAANVPTSTPKPTTLPRTTLKSGSSEGKDPFDCQEGLEMWQMVWFPAKQEWCCNHKQLGCPDRALQQWQSRALGDEVG</sequence>